<evidence type="ECO:0000256" key="1">
    <source>
        <dbReference type="SAM" id="MobiDB-lite"/>
    </source>
</evidence>
<comment type="caution">
    <text evidence="2">The sequence shown here is derived from an EMBL/GenBank/DDBJ whole genome shotgun (WGS) entry which is preliminary data.</text>
</comment>
<dbReference type="OrthoDB" id="6089795at2"/>
<evidence type="ECO:0000313" key="3">
    <source>
        <dbReference type="Proteomes" id="UP000256334"/>
    </source>
</evidence>
<dbReference type="InterPro" id="IPR018247">
    <property type="entry name" value="EF_Hand_1_Ca_BS"/>
</dbReference>
<organism evidence="2 3">
    <name type="scientific">Kushneria indalinina DSM 14324</name>
    <dbReference type="NCBI Taxonomy" id="1122140"/>
    <lineage>
        <taxon>Bacteria</taxon>
        <taxon>Pseudomonadati</taxon>
        <taxon>Pseudomonadota</taxon>
        <taxon>Gammaproteobacteria</taxon>
        <taxon>Oceanospirillales</taxon>
        <taxon>Halomonadaceae</taxon>
        <taxon>Kushneria</taxon>
    </lineage>
</organism>
<dbReference type="PROSITE" id="PS00018">
    <property type="entry name" value="EF_HAND_1"/>
    <property type="match status" value="1"/>
</dbReference>
<gene>
    <name evidence="2" type="ORF">C8D72_2387</name>
</gene>
<dbReference type="Proteomes" id="UP000256334">
    <property type="component" value="Unassembled WGS sequence"/>
</dbReference>
<keyword evidence="3" id="KW-1185">Reference proteome</keyword>
<dbReference type="AlphaFoldDB" id="A0A3D9DTM6"/>
<reference evidence="2 3" key="1">
    <citation type="submission" date="2018-07" db="EMBL/GenBank/DDBJ databases">
        <title>Genomic Encyclopedia of Type Strains, Phase IV (KMG-IV): sequencing the most valuable type-strain genomes for metagenomic binning, comparative biology and taxonomic classification.</title>
        <authorList>
            <person name="Goeker M."/>
        </authorList>
    </citation>
    <scope>NUCLEOTIDE SEQUENCE [LARGE SCALE GENOMIC DNA]</scope>
    <source>
        <strain evidence="2 3">DSM 14324</strain>
    </source>
</reference>
<dbReference type="PROSITE" id="PS51257">
    <property type="entry name" value="PROKAR_LIPOPROTEIN"/>
    <property type="match status" value="1"/>
</dbReference>
<dbReference type="RefSeq" id="WP_115854642.1">
    <property type="nucleotide sequence ID" value="NZ_QRDJ01000008.1"/>
</dbReference>
<protein>
    <recommendedName>
        <fullName evidence="4">EF-hand domain-containing protein</fullName>
    </recommendedName>
</protein>
<accession>A0A3D9DTM6</accession>
<sequence length="103" mass="11286">MTIKKLVVVGALSVLGLSACQNYEPFGDGRGSFSRAETARSDVDTSQIPPDVLQRFRQLDSRNEGYVDAQQIDEDPELSAILSSSDDSASGRLTLEDLARFYQ</sequence>
<name>A0A3D9DTM6_9GAMM</name>
<feature type="region of interest" description="Disordered" evidence="1">
    <location>
        <begin position="24"/>
        <end position="47"/>
    </location>
</feature>
<proteinExistence type="predicted"/>
<evidence type="ECO:0000313" key="2">
    <source>
        <dbReference type="EMBL" id="REC94021.1"/>
    </source>
</evidence>
<evidence type="ECO:0008006" key="4">
    <source>
        <dbReference type="Google" id="ProtNLM"/>
    </source>
</evidence>
<dbReference type="EMBL" id="QRDJ01000008">
    <property type="protein sequence ID" value="REC94021.1"/>
    <property type="molecule type" value="Genomic_DNA"/>
</dbReference>